<protein>
    <submittedName>
        <fullName evidence="5">NAD-dependent epimerase/dehydratase family protein</fullName>
    </submittedName>
</protein>
<evidence type="ECO:0000313" key="5">
    <source>
        <dbReference type="EMBL" id="MFD1799838.1"/>
    </source>
</evidence>
<dbReference type="PANTHER" id="PTHR43103:SF5">
    <property type="entry name" value="4-EPIMERASE, PUTATIVE (AFU_ORTHOLOGUE AFUA_7G00360)-RELATED"/>
    <property type="match status" value="1"/>
</dbReference>
<organism evidence="5 6">
    <name type="scientific">Carnobacterium antarcticum</name>
    <dbReference type="NCBI Taxonomy" id="2126436"/>
    <lineage>
        <taxon>Bacteria</taxon>
        <taxon>Bacillati</taxon>
        <taxon>Bacillota</taxon>
        <taxon>Bacilli</taxon>
        <taxon>Lactobacillales</taxon>
        <taxon>Carnobacteriaceae</taxon>
        <taxon>Carnobacterium</taxon>
    </lineage>
</organism>
<evidence type="ECO:0000259" key="4">
    <source>
        <dbReference type="Pfam" id="PF01370"/>
    </source>
</evidence>
<proteinExistence type="inferred from homology"/>
<name>A0ABW4NNX8_9LACT</name>
<accession>A0ABW4NNX8</accession>
<dbReference type="Gene3D" id="3.40.50.720">
    <property type="entry name" value="NAD(P)-binding Rossmann-like Domain"/>
    <property type="match status" value="1"/>
</dbReference>
<dbReference type="Pfam" id="PF01370">
    <property type="entry name" value="Epimerase"/>
    <property type="match status" value="1"/>
</dbReference>
<evidence type="ECO:0000256" key="1">
    <source>
        <dbReference type="ARBA" id="ARBA00007637"/>
    </source>
</evidence>
<dbReference type="InterPro" id="IPR001509">
    <property type="entry name" value="Epimerase_deHydtase"/>
</dbReference>
<dbReference type="EMBL" id="JBHUFF010000014">
    <property type="protein sequence ID" value="MFD1799838.1"/>
    <property type="molecule type" value="Genomic_DNA"/>
</dbReference>
<keyword evidence="2" id="KW-0560">Oxidoreductase</keyword>
<comment type="similarity">
    <text evidence="1">Belongs to the NAD(P)-dependent epimerase/dehydratase family.</text>
</comment>
<dbReference type="PANTHER" id="PTHR43103">
    <property type="entry name" value="NUCLEOSIDE-DIPHOSPHATE-SUGAR EPIMERASE"/>
    <property type="match status" value="1"/>
</dbReference>
<evidence type="ECO:0000313" key="6">
    <source>
        <dbReference type="Proteomes" id="UP001597285"/>
    </source>
</evidence>
<evidence type="ECO:0000256" key="3">
    <source>
        <dbReference type="ARBA" id="ARBA00023027"/>
    </source>
</evidence>
<comment type="caution">
    <text evidence="5">The sequence shown here is derived from an EMBL/GenBank/DDBJ whole genome shotgun (WGS) entry which is preliminary data.</text>
</comment>
<gene>
    <name evidence="5" type="ORF">ACFSBK_08255</name>
</gene>
<feature type="domain" description="NAD-dependent epimerase/dehydratase" evidence="4">
    <location>
        <begin position="4"/>
        <end position="168"/>
    </location>
</feature>
<reference evidence="6" key="1">
    <citation type="journal article" date="2019" name="Int. J. Syst. Evol. Microbiol.">
        <title>The Global Catalogue of Microorganisms (GCM) 10K type strain sequencing project: providing services to taxonomists for standard genome sequencing and annotation.</title>
        <authorList>
            <consortium name="The Broad Institute Genomics Platform"/>
            <consortium name="The Broad Institute Genome Sequencing Center for Infectious Disease"/>
            <person name="Wu L."/>
            <person name="Ma J."/>
        </authorList>
    </citation>
    <scope>NUCLEOTIDE SEQUENCE [LARGE SCALE GENOMIC DNA]</scope>
    <source>
        <strain evidence="6">KCTC 42143</strain>
    </source>
</reference>
<keyword evidence="6" id="KW-1185">Reference proteome</keyword>
<dbReference type="InterPro" id="IPR036291">
    <property type="entry name" value="NAD(P)-bd_dom_sf"/>
</dbReference>
<dbReference type="Proteomes" id="UP001597285">
    <property type="component" value="Unassembled WGS sequence"/>
</dbReference>
<evidence type="ECO:0000256" key="2">
    <source>
        <dbReference type="ARBA" id="ARBA00023002"/>
    </source>
</evidence>
<dbReference type="SUPFAM" id="SSF51735">
    <property type="entry name" value="NAD(P)-binding Rossmann-fold domains"/>
    <property type="match status" value="1"/>
</dbReference>
<dbReference type="RefSeq" id="WP_058919865.1">
    <property type="nucleotide sequence ID" value="NZ_JBHSQC010000015.1"/>
</dbReference>
<keyword evidence="3" id="KW-0520">NAD</keyword>
<sequence length="252" mass="28024">MARILITGATGTIGQVITKHLKSSHELTLVDIHFSDIDPELLAGTETKDLDLSIEKNWVGLLDGIEYVLHLAGDPSPDAEFYDTLLDLNYKIPYNLFHQATQEGVNVKRIIFASSIHAVDAYPQNVQVHTNQPVRPADLYGVSKAYAEALASYYAYTTNQEIIGIRIGDFKKEGELDPSSGPEGMANFLSARDFCHLIDCTLSAELQEPFLLVNGISNNTFPRLDIDQARVALGYQPQDDAFQLNKIWNQQN</sequence>